<evidence type="ECO:0000256" key="4">
    <source>
        <dbReference type="ARBA" id="ARBA00022722"/>
    </source>
</evidence>
<keyword evidence="13" id="KW-0238">DNA-binding</keyword>
<keyword evidence="9" id="KW-0460">Magnesium</keyword>
<feature type="domain" description="Integrase catalytic" evidence="15">
    <location>
        <begin position="278"/>
        <end position="453"/>
    </location>
</feature>
<reference evidence="16" key="1">
    <citation type="journal article" date="2019" name="Sci. Rep.">
        <title>Draft genome of Tanacetum cinerariifolium, the natural source of mosquito coil.</title>
        <authorList>
            <person name="Yamashiro T."/>
            <person name="Shiraishi A."/>
            <person name="Satake H."/>
            <person name="Nakayama K."/>
        </authorList>
    </citation>
    <scope>NUCLEOTIDE SEQUENCE</scope>
</reference>
<name>A0A6L2KYP8_TANCI</name>
<keyword evidence="2" id="KW-0808">Transferase</keyword>
<keyword evidence="5" id="KW-0479">Metal-binding</keyword>
<evidence type="ECO:0000256" key="11">
    <source>
        <dbReference type="ARBA" id="ARBA00022918"/>
    </source>
</evidence>
<accession>A0A6L2KYP8</accession>
<dbReference type="InterPro" id="IPR021109">
    <property type="entry name" value="Peptidase_aspartic_dom_sf"/>
</dbReference>
<dbReference type="InterPro" id="IPR036397">
    <property type="entry name" value="RNaseH_sf"/>
</dbReference>
<dbReference type="Pfam" id="PF08284">
    <property type="entry name" value="RVP_2"/>
    <property type="match status" value="1"/>
</dbReference>
<dbReference type="AlphaFoldDB" id="A0A6L2KYP8"/>
<evidence type="ECO:0000256" key="2">
    <source>
        <dbReference type="ARBA" id="ARBA00022679"/>
    </source>
</evidence>
<keyword evidence="12" id="KW-0239">DNA-directed DNA polymerase</keyword>
<dbReference type="GO" id="GO:0015074">
    <property type="term" value="P:DNA integration"/>
    <property type="evidence" value="ECO:0007669"/>
    <property type="project" value="UniProtKB-KW"/>
</dbReference>
<keyword evidence="3" id="KW-0548">Nucleotidyltransferase</keyword>
<evidence type="ECO:0000256" key="13">
    <source>
        <dbReference type="ARBA" id="ARBA00023125"/>
    </source>
</evidence>
<dbReference type="GO" id="GO:0003964">
    <property type="term" value="F:RNA-directed DNA polymerase activity"/>
    <property type="evidence" value="ECO:0007669"/>
    <property type="project" value="UniProtKB-KW"/>
</dbReference>
<dbReference type="GO" id="GO:0004190">
    <property type="term" value="F:aspartic-type endopeptidase activity"/>
    <property type="evidence" value="ECO:0007669"/>
    <property type="project" value="UniProtKB-KW"/>
</dbReference>
<dbReference type="InterPro" id="IPR001584">
    <property type="entry name" value="Integrase_cat-core"/>
</dbReference>
<dbReference type="GO" id="GO:0006310">
    <property type="term" value="P:DNA recombination"/>
    <property type="evidence" value="ECO:0007669"/>
    <property type="project" value="UniProtKB-KW"/>
</dbReference>
<dbReference type="SUPFAM" id="SSF56672">
    <property type="entry name" value="DNA/RNA polymerases"/>
    <property type="match status" value="1"/>
</dbReference>
<evidence type="ECO:0000256" key="8">
    <source>
        <dbReference type="ARBA" id="ARBA00022801"/>
    </source>
</evidence>
<dbReference type="InterPro" id="IPR050951">
    <property type="entry name" value="Retrovirus_Pol_polyprotein"/>
</dbReference>
<keyword evidence="11 16" id="KW-0695">RNA-directed DNA polymerase</keyword>
<keyword evidence="7" id="KW-0255">Endonuclease</keyword>
<protein>
    <submittedName>
        <fullName evidence="16">Putative reverse transcriptase domain-containing protein</fullName>
    </submittedName>
</protein>
<dbReference type="InterPro" id="IPR012337">
    <property type="entry name" value="RNaseH-like_sf"/>
</dbReference>
<dbReference type="GO" id="GO:0046872">
    <property type="term" value="F:metal ion binding"/>
    <property type="evidence" value="ECO:0007669"/>
    <property type="project" value="UniProtKB-KW"/>
</dbReference>
<evidence type="ECO:0000256" key="5">
    <source>
        <dbReference type="ARBA" id="ARBA00022723"/>
    </source>
</evidence>
<dbReference type="SUPFAM" id="SSF53098">
    <property type="entry name" value="Ribonuclease H-like"/>
    <property type="match status" value="1"/>
</dbReference>
<dbReference type="CDD" id="cd00303">
    <property type="entry name" value="retropepsin_like"/>
    <property type="match status" value="1"/>
</dbReference>
<dbReference type="Pfam" id="PF17921">
    <property type="entry name" value="Integrase_H2C2"/>
    <property type="match status" value="1"/>
</dbReference>
<dbReference type="GO" id="GO:0006508">
    <property type="term" value="P:proteolysis"/>
    <property type="evidence" value="ECO:0007669"/>
    <property type="project" value="UniProtKB-KW"/>
</dbReference>
<evidence type="ECO:0000256" key="9">
    <source>
        <dbReference type="ARBA" id="ARBA00022842"/>
    </source>
</evidence>
<keyword evidence="6" id="KW-0064">Aspartyl protease</keyword>
<proteinExistence type="predicted"/>
<dbReference type="Gene3D" id="3.30.420.10">
    <property type="entry name" value="Ribonuclease H-like superfamily/Ribonuclease H"/>
    <property type="match status" value="1"/>
</dbReference>
<evidence type="ECO:0000256" key="6">
    <source>
        <dbReference type="ARBA" id="ARBA00022750"/>
    </source>
</evidence>
<evidence type="ECO:0000259" key="15">
    <source>
        <dbReference type="PROSITE" id="PS50994"/>
    </source>
</evidence>
<evidence type="ECO:0000256" key="14">
    <source>
        <dbReference type="ARBA" id="ARBA00023172"/>
    </source>
</evidence>
<keyword evidence="4" id="KW-0540">Nuclease</keyword>
<dbReference type="Pfam" id="PF24626">
    <property type="entry name" value="SH3_Tf2-1"/>
    <property type="match status" value="1"/>
</dbReference>
<dbReference type="GO" id="GO:0004519">
    <property type="term" value="F:endonuclease activity"/>
    <property type="evidence" value="ECO:0007669"/>
    <property type="project" value="UniProtKB-KW"/>
</dbReference>
<dbReference type="InterPro" id="IPR056924">
    <property type="entry name" value="SH3_Tf2-1"/>
</dbReference>
<keyword evidence="1" id="KW-0645">Protease</keyword>
<dbReference type="Gene3D" id="1.10.340.70">
    <property type="match status" value="1"/>
</dbReference>
<evidence type="ECO:0000256" key="3">
    <source>
        <dbReference type="ARBA" id="ARBA00022695"/>
    </source>
</evidence>
<keyword evidence="14" id="KW-0233">DNA recombination</keyword>
<dbReference type="PROSITE" id="PS50994">
    <property type="entry name" value="INTEGRASE"/>
    <property type="match status" value="1"/>
</dbReference>
<dbReference type="PANTHER" id="PTHR37984:SF5">
    <property type="entry name" value="PROTEIN NYNRIN-LIKE"/>
    <property type="match status" value="1"/>
</dbReference>
<evidence type="ECO:0000256" key="10">
    <source>
        <dbReference type="ARBA" id="ARBA00022908"/>
    </source>
</evidence>
<dbReference type="GO" id="GO:0003677">
    <property type="term" value="F:DNA binding"/>
    <property type="evidence" value="ECO:0007669"/>
    <property type="project" value="UniProtKB-KW"/>
</dbReference>
<sequence>MFLLNDHYACILFDLGAEKSFVSSALNPYIDIALASLNTSYEVELVDGQVVSTNTVLHGCTLVLINHMFKIDLLATRLGSFDIVIGIDWLEYHQAVIDCYEKIVRIPILNGEILEVQVEKPEKDLRLLSYIKADEKKLEDICIVCDFPEVFLDDLSGLPPVREIYFQIDLIPGTLPVMKSPYRFAPLEMIELRIRHMCGVQEEAFHILKEKLCNAFVLALLDGPNDFVSIVMRQTKGLGTKSVIYTDHKSLWYIFDKKDLNMHQRRWIELFSDYECEIKYHPGKENVVVDAFSRKERLKPRRLRAMSITIHSGLEAKILEAQEKASKDFKAPTEWKLIMDEAHTSRYSLHSGMDKMYYDLRDLYWWPGMKRDIVEQALQKALGTRLNMSTAYHPETNGQSGRTIQTLEDMLKAYVMDFGGSWDTHLPLVEFLYNNSYHNSIKCAPFEALYGRKCRSLVIWAEVRESQLIGPDIVQETIKKLIQIKERLKTTRDRQKCYADKRFKPLEFKVGDWVLLKASLWKGVVRFGRKEKLAPRYVGPFKIVERVGPVAYRLRLPQELSCVHDIFHVSNLKKCLADLDFEVGFPLSGFDGIHKEELNLLRREKINLKPSTRTFSPPHHLLPSPVKL</sequence>
<evidence type="ECO:0000256" key="7">
    <source>
        <dbReference type="ARBA" id="ARBA00022759"/>
    </source>
</evidence>
<dbReference type="EMBL" id="BKCJ010003361">
    <property type="protein sequence ID" value="GEU54618.1"/>
    <property type="molecule type" value="Genomic_DNA"/>
</dbReference>
<organism evidence="16">
    <name type="scientific">Tanacetum cinerariifolium</name>
    <name type="common">Dalmatian daisy</name>
    <name type="synonym">Chrysanthemum cinerariifolium</name>
    <dbReference type="NCBI Taxonomy" id="118510"/>
    <lineage>
        <taxon>Eukaryota</taxon>
        <taxon>Viridiplantae</taxon>
        <taxon>Streptophyta</taxon>
        <taxon>Embryophyta</taxon>
        <taxon>Tracheophyta</taxon>
        <taxon>Spermatophyta</taxon>
        <taxon>Magnoliopsida</taxon>
        <taxon>eudicotyledons</taxon>
        <taxon>Gunneridae</taxon>
        <taxon>Pentapetalae</taxon>
        <taxon>asterids</taxon>
        <taxon>campanulids</taxon>
        <taxon>Asterales</taxon>
        <taxon>Asteraceae</taxon>
        <taxon>Asteroideae</taxon>
        <taxon>Anthemideae</taxon>
        <taxon>Anthemidinae</taxon>
        <taxon>Tanacetum</taxon>
    </lineage>
</organism>
<dbReference type="GO" id="GO:0003887">
    <property type="term" value="F:DNA-directed DNA polymerase activity"/>
    <property type="evidence" value="ECO:0007669"/>
    <property type="project" value="UniProtKB-KW"/>
</dbReference>
<dbReference type="Gene3D" id="2.40.70.10">
    <property type="entry name" value="Acid Proteases"/>
    <property type="match status" value="1"/>
</dbReference>
<gene>
    <name evidence="16" type="ORF">Tci_026596</name>
</gene>
<dbReference type="InterPro" id="IPR041588">
    <property type="entry name" value="Integrase_H2C2"/>
</dbReference>
<keyword evidence="8" id="KW-0378">Hydrolase</keyword>
<dbReference type="PANTHER" id="PTHR37984">
    <property type="entry name" value="PROTEIN CBG26694"/>
    <property type="match status" value="1"/>
</dbReference>
<evidence type="ECO:0000256" key="1">
    <source>
        <dbReference type="ARBA" id="ARBA00022670"/>
    </source>
</evidence>
<dbReference type="InterPro" id="IPR043502">
    <property type="entry name" value="DNA/RNA_pol_sf"/>
</dbReference>
<comment type="caution">
    <text evidence="16">The sequence shown here is derived from an EMBL/GenBank/DDBJ whole genome shotgun (WGS) entry which is preliminary data.</text>
</comment>
<evidence type="ECO:0000313" key="16">
    <source>
        <dbReference type="EMBL" id="GEU54618.1"/>
    </source>
</evidence>
<keyword evidence="10" id="KW-0229">DNA integration</keyword>
<evidence type="ECO:0000256" key="12">
    <source>
        <dbReference type="ARBA" id="ARBA00022932"/>
    </source>
</evidence>